<keyword evidence="4" id="KW-1133">Transmembrane helix</keyword>
<dbReference type="AlphaFoldDB" id="A0A1I2R996"/>
<dbReference type="STRING" id="435880.SAMN04487988_103132"/>
<comment type="subcellular location">
    <subcellularLocation>
        <location evidence="1">Cell envelope</location>
    </subcellularLocation>
</comment>
<gene>
    <name evidence="5" type="ORF">SAMN04487988_103132</name>
</gene>
<accession>A0A1I2R996</accession>
<dbReference type="InterPro" id="IPR050465">
    <property type="entry name" value="UPF0194_transport"/>
</dbReference>
<evidence type="ECO:0000256" key="4">
    <source>
        <dbReference type="SAM" id="Phobius"/>
    </source>
</evidence>
<dbReference type="InterPro" id="IPR011053">
    <property type="entry name" value="Single_hybrid_motif"/>
</dbReference>
<keyword evidence="2 3" id="KW-0175">Coiled coil</keyword>
<proteinExistence type="predicted"/>
<dbReference type="SUPFAM" id="SSF51230">
    <property type="entry name" value="Single hybrid motif"/>
    <property type="match status" value="1"/>
</dbReference>
<dbReference type="RefSeq" id="WP_092789612.1">
    <property type="nucleotide sequence ID" value="NZ_FOPC01000003.1"/>
</dbReference>
<feature type="coiled-coil region" evidence="3">
    <location>
        <begin position="129"/>
        <end position="174"/>
    </location>
</feature>
<name>A0A1I2R996_9BACT</name>
<protein>
    <submittedName>
        <fullName evidence="5">Multidrug resistance efflux pump</fullName>
    </submittedName>
</protein>
<keyword evidence="4" id="KW-0472">Membrane</keyword>
<evidence type="ECO:0000256" key="3">
    <source>
        <dbReference type="SAM" id="Coils"/>
    </source>
</evidence>
<feature type="transmembrane region" description="Helical" evidence="4">
    <location>
        <begin position="34"/>
        <end position="52"/>
    </location>
</feature>
<keyword evidence="4" id="KW-0812">Transmembrane</keyword>
<organism evidence="5 6">
    <name type="scientific">Algoriphagus hitonicola</name>
    <dbReference type="NCBI Taxonomy" id="435880"/>
    <lineage>
        <taxon>Bacteria</taxon>
        <taxon>Pseudomonadati</taxon>
        <taxon>Bacteroidota</taxon>
        <taxon>Cytophagia</taxon>
        <taxon>Cytophagales</taxon>
        <taxon>Cyclobacteriaceae</taxon>
        <taxon>Algoriphagus</taxon>
    </lineage>
</organism>
<dbReference type="Proteomes" id="UP000199642">
    <property type="component" value="Unassembled WGS sequence"/>
</dbReference>
<evidence type="ECO:0000256" key="1">
    <source>
        <dbReference type="ARBA" id="ARBA00004196"/>
    </source>
</evidence>
<sequence length="453" mass="51289">MLNISKIRITESIPFSGAKSLVMTLPLREYNKRVKVLTALLLMFFLMLFLPWTQNVRSKGYVTALRPDQRPQTIHSVIAGRIEKWYVAEGSYVAKGDTIVRISEIKDEYFDSLLLPRTQLQLDAKNQSAASYGNKVTALQAQIAALTRNNKLRLEQAENKLRMAELQVESDSIEFQQAKVNFKIGKQQLERWESLYEEGLRSLTDLETRRLKFQDVQAKLIAAENDYLSSQNMLITAQLDLGAIDNDFQDKLAKAESEMFTAMSSQFDTEATATKLENQYSNYEARTNFRYILAPQNGYLAKAIKVGIGETIKEGDPILNIVPAEAELAVEMYVQPVDFPLIKVGNRVRFIFDGWPAIVFSGWPQISNGTFGGVVVAIDQFAGNNNQYRVLVIEDPEEEAWPEALRIGSGADGIALLNDVPVWYEIWRQLNGFPADYYTQEQKNAISNEVKVK</sequence>
<dbReference type="Gene3D" id="2.40.50.100">
    <property type="match status" value="1"/>
</dbReference>
<evidence type="ECO:0000313" key="6">
    <source>
        <dbReference type="Proteomes" id="UP000199642"/>
    </source>
</evidence>
<dbReference type="GO" id="GO:0030313">
    <property type="term" value="C:cell envelope"/>
    <property type="evidence" value="ECO:0007669"/>
    <property type="project" value="UniProtKB-SubCell"/>
</dbReference>
<evidence type="ECO:0000256" key="2">
    <source>
        <dbReference type="ARBA" id="ARBA00023054"/>
    </source>
</evidence>
<evidence type="ECO:0000313" key="5">
    <source>
        <dbReference type="EMBL" id="SFG37040.1"/>
    </source>
</evidence>
<dbReference type="EMBL" id="FOPC01000003">
    <property type="protein sequence ID" value="SFG37040.1"/>
    <property type="molecule type" value="Genomic_DNA"/>
</dbReference>
<dbReference type="PANTHER" id="PTHR32347:SF23">
    <property type="entry name" value="BLL5650 PROTEIN"/>
    <property type="match status" value="1"/>
</dbReference>
<dbReference type="OrthoDB" id="9760528at2"/>
<keyword evidence="6" id="KW-1185">Reference proteome</keyword>
<reference evidence="6" key="1">
    <citation type="submission" date="2016-10" db="EMBL/GenBank/DDBJ databases">
        <authorList>
            <person name="Varghese N."/>
            <person name="Submissions S."/>
        </authorList>
    </citation>
    <scope>NUCLEOTIDE SEQUENCE [LARGE SCALE GENOMIC DNA]</scope>
    <source>
        <strain evidence="6">DSM 19315</strain>
    </source>
</reference>
<dbReference type="PANTHER" id="PTHR32347">
    <property type="entry name" value="EFFLUX SYSTEM COMPONENT YKNX-RELATED"/>
    <property type="match status" value="1"/>
</dbReference>